<reference evidence="1 2" key="1">
    <citation type="submission" date="2018-08" db="EMBL/GenBank/DDBJ databases">
        <title>Parvularcula sp. SM1705, isolated from surface water of the South Sea China.</title>
        <authorList>
            <person name="Sun L."/>
        </authorList>
    </citation>
    <scope>NUCLEOTIDE SEQUENCE [LARGE SCALE GENOMIC DNA]</scope>
    <source>
        <strain evidence="1 2">SM1705</strain>
    </source>
</reference>
<accession>A0A371R7Y9</accession>
<protein>
    <submittedName>
        <fullName evidence="1">Uncharacterized protein</fullName>
    </submittedName>
</protein>
<proteinExistence type="predicted"/>
<evidence type="ECO:0000313" key="1">
    <source>
        <dbReference type="EMBL" id="RFB01563.1"/>
    </source>
</evidence>
<gene>
    <name evidence="1" type="ORF">DX908_14880</name>
</gene>
<evidence type="ECO:0000313" key="2">
    <source>
        <dbReference type="Proteomes" id="UP000264589"/>
    </source>
</evidence>
<keyword evidence="2" id="KW-1185">Reference proteome</keyword>
<dbReference type="AlphaFoldDB" id="A0A371R7Y9"/>
<dbReference type="Proteomes" id="UP000264589">
    <property type="component" value="Unassembled WGS sequence"/>
</dbReference>
<name>A0A371R7Y9_9PROT</name>
<dbReference type="EMBL" id="QUQO01000002">
    <property type="protein sequence ID" value="RFB01563.1"/>
    <property type="molecule type" value="Genomic_DNA"/>
</dbReference>
<dbReference type="OrthoDB" id="9833044at2"/>
<sequence length="428" mass="46503">MTLNDKPRRSIRIALHQDKGAGRNLERLLLEQGIDPTATSITADVVIADLTSRVPTEINSVASQLREISLDKPLLFLVLPSQLDLPQVKQLAKNETVIISAANERALLAEIAHRTLDTDRASEAAIRLQAISATGLGALPTHHASPEASALLIAPPGPRALDLSSELSLHTSLNTAMSRQQALSALEHGVADRIFILPPQNRRQSAALIKLLRRHSMMSGTPVVVFEEKPNDRHRDYWTRMGADAVVSTSEPALASAIATQRRRARDAKVSSENLLKHLSFTDHGESSRLCSPKFFDSALALRCRSDMTFCLGSLRLTPHSGETHPQIFTEPAIYVALGCQPADLVTRAAPDTLLISMAGADLHHAKRTMRMISTLVQDLKFGTQTAPITFSAKTHIVQAGPGMQPRDLIRRALKGLQASKPADVLLA</sequence>
<dbReference type="RefSeq" id="WP_116393279.1">
    <property type="nucleotide sequence ID" value="NZ_QUQO01000002.1"/>
</dbReference>
<comment type="caution">
    <text evidence="1">The sequence shown here is derived from an EMBL/GenBank/DDBJ whole genome shotgun (WGS) entry which is preliminary data.</text>
</comment>
<organism evidence="1 2">
    <name type="scientific">Parvularcula marina</name>
    <dbReference type="NCBI Taxonomy" id="2292771"/>
    <lineage>
        <taxon>Bacteria</taxon>
        <taxon>Pseudomonadati</taxon>
        <taxon>Pseudomonadota</taxon>
        <taxon>Alphaproteobacteria</taxon>
        <taxon>Parvularculales</taxon>
        <taxon>Parvularculaceae</taxon>
        <taxon>Parvularcula</taxon>
    </lineage>
</organism>
<dbReference type="InParanoid" id="A0A371R7Y9"/>